<dbReference type="RefSeq" id="WP_006688170.1">
    <property type="nucleotide sequence ID" value="NZ_GG730303.1"/>
</dbReference>
<keyword evidence="1" id="KW-1133">Transmembrane helix</keyword>
<feature type="transmembrane region" description="Helical" evidence="1">
    <location>
        <begin position="125"/>
        <end position="145"/>
    </location>
</feature>
<name>D4BKF2_9ENTR</name>
<sequence>MMDYLYKIRFLSKPLSGRELYLREGSFSLGPEDCDVWVTLEGYPEKNIILEIKSEGIAVQKNTTLWIDGILHEVESGGLLPLNSALDIAGVHFVLGNADNELSHILAEKRKQSEISPEKSNVRGIFIAVMLLLSIVLLGAVGYTVTDAKAEYAAPLHLGDVKKRVLELERQRVLPGINFKWQPDDTVDIQGQCKNEELLQPVLEFLKQNAVHYSLNVVCDDRLVKNVLDVLQLNGFDRVVAYMDKDPGKVVISGQIDEDIRWQHVVNLLNDMHGLRSWVVKSVNDKELDALIAGLRKTKLLPMLSVQRIDERVVVSGKLNAQERDSLYALIRRHMVAFPGTQEVIYQNINTSSSALGVLPSPVSSIGGNNDYPYLLLEDGSRLQKGAVLPGGYQIQNIDSVNGIELIRHGELLHLPLGF</sequence>
<dbReference type="AlphaFoldDB" id="D4BKF2"/>
<evidence type="ECO:0000313" key="4">
    <source>
        <dbReference type="Proteomes" id="UP000003880"/>
    </source>
</evidence>
<accession>D4BKF2</accession>
<gene>
    <name evidence="3" type="ORF">CIT292_11029</name>
</gene>
<dbReference type="InterPro" id="IPR053947">
    <property type="entry name" value="YscD_ppl__2nd"/>
</dbReference>
<dbReference type="eggNOG" id="ENOG50307NE">
    <property type="taxonomic scope" value="Bacteria"/>
</dbReference>
<dbReference type="HOGENOM" id="CLU_055417_0_0_6"/>
<organism evidence="3 4">
    <name type="scientific">Citrobacter youngae ATCC 29220</name>
    <dbReference type="NCBI Taxonomy" id="500640"/>
    <lineage>
        <taxon>Bacteria</taxon>
        <taxon>Pseudomonadati</taxon>
        <taxon>Pseudomonadota</taxon>
        <taxon>Gammaproteobacteria</taxon>
        <taxon>Enterobacterales</taxon>
        <taxon>Enterobacteriaceae</taxon>
        <taxon>Citrobacter</taxon>
        <taxon>Citrobacter freundii complex</taxon>
    </lineage>
</organism>
<proteinExistence type="predicted"/>
<keyword evidence="1" id="KW-0812">Transmembrane</keyword>
<reference evidence="3 4" key="1">
    <citation type="submission" date="2010-02" db="EMBL/GenBank/DDBJ databases">
        <authorList>
            <person name="Weinstock G."/>
            <person name="Sodergren E."/>
            <person name="Clifton S."/>
            <person name="Fulton L."/>
            <person name="Fulton B."/>
            <person name="Courtney L."/>
            <person name="Fronick C."/>
            <person name="Harrison M."/>
            <person name="Strong C."/>
            <person name="Farmer C."/>
            <person name="Delahaunty K."/>
            <person name="Markovic C."/>
            <person name="Hall O."/>
            <person name="Minx P."/>
            <person name="Tomlinson C."/>
            <person name="Mitreva M."/>
            <person name="Nelson J."/>
            <person name="Hou S."/>
            <person name="Wollam A."/>
            <person name="Pepin K.H."/>
            <person name="Johnson M."/>
            <person name="Bhonagiri V."/>
            <person name="Zhang X."/>
            <person name="Suruliraj S."/>
            <person name="Warren W."/>
            <person name="Chinwalla A."/>
            <person name="Mardis E.R."/>
            <person name="Wilson R.K."/>
        </authorList>
    </citation>
    <scope>NUCLEOTIDE SEQUENCE [LARGE SCALE GENOMIC DNA]</scope>
    <source>
        <strain evidence="3 4">ATCC 29220</strain>
    </source>
</reference>
<comment type="caution">
    <text evidence="3">The sequence shown here is derived from an EMBL/GenBank/DDBJ whole genome shotgun (WGS) entry which is preliminary data.</text>
</comment>
<evidence type="ECO:0000259" key="2">
    <source>
        <dbReference type="Pfam" id="PF21937"/>
    </source>
</evidence>
<dbReference type="InterPro" id="IPR012843">
    <property type="entry name" value="YscD"/>
</dbReference>
<dbReference type="Pfam" id="PF21937">
    <property type="entry name" value="Yop-YscD_ppl_2nd"/>
    <property type="match status" value="1"/>
</dbReference>
<keyword evidence="1" id="KW-0472">Membrane</keyword>
<feature type="domain" description="YscD-like Bon-like" evidence="2">
    <location>
        <begin position="221"/>
        <end position="281"/>
    </location>
</feature>
<evidence type="ECO:0000256" key="1">
    <source>
        <dbReference type="SAM" id="Phobius"/>
    </source>
</evidence>
<dbReference type="NCBIfam" id="TIGR02500">
    <property type="entry name" value="type_III_yscD"/>
    <property type="match status" value="1"/>
</dbReference>
<protein>
    <submittedName>
        <fullName evidence="3">Type III secretion apparatus protein, YscD/HrpQ family</fullName>
    </submittedName>
</protein>
<dbReference type="EMBL" id="ABWL02000031">
    <property type="protein sequence ID" value="EFE05583.1"/>
    <property type="molecule type" value="Genomic_DNA"/>
</dbReference>
<dbReference type="Proteomes" id="UP000003880">
    <property type="component" value="Unassembled WGS sequence"/>
</dbReference>
<evidence type="ECO:0000313" key="3">
    <source>
        <dbReference type="EMBL" id="EFE05583.1"/>
    </source>
</evidence>